<dbReference type="Pfam" id="PF03466">
    <property type="entry name" value="LysR_substrate"/>
    <property type="match status" value="1"/>
</dbReference>
<dbReference type="FunFam" id="1.10.10.10:FF:000001">
    <property type="entry name" value="LysR family transcriptional regulator"/>
    <property type="match status" value="1"/>
</dbReference>
<dbReference type="GO" id="GO:0003700">
    <property type="term" value="F:DNA-binding transcription factor activity"/>
    <property type="evidence" value="ECO:0007669"/>
    <property type="project" value="InterPro"/>
</dbReference>
<dbReference type="Gene3D" id="1.10.10.10">
    <property type="entry name" value="Winged helix-like DNA-binding domain superfamily/Winged helix DNA-binding domain"/>
    <property type="match status" value="1"/>
</dbReference>
<dbReference type="InterPro" id="IPR036390">
    <property type="entry name" value="WH_DNA-bd_sf"/>
</dbReference>
<evidence type="ECO:0000313" key="6">
    <source>
        <dbReference type="EMBL" id="OOV86398.1"/>
    </source>
</evidence>
<evidence type="ECO:0000256" key="4">
    <source>
        <dbReference type="ARBA" id="ARBA00023163"/>
    </source>
</evidence>
<dbReference type="Gene3D" id="3.40.190.10">
    <property type="entry name" value="Periplasmic binding protein-like II"/>
    <property type="match status" value="2"/>
</dbReference>
<dbReference type="Pfam" id="PF00126">
    <property type="entry name" value="HTH_1"/>
    <property type="match status" value="1"/>
</dbReference>
<comment type="similarity">
    <text evidence="1">Belongs to the LysR transcriptional regulatory family.</text>
</comment>
<evidence type="ECO:0000256" key="2">
    <source>
        <dbReference type="ARBA" id="ARBA00023015"/>
    </source>
</evidence>
<dbReference type="PRINTS" id="PR00039">
    <property type="entry name" value="HTHLYSR"/>
</dbReference>
<protein>
    <submittedName>
        <fullName evidence="6">LysR family transcriptional regulator</fullName>
    </submittedName>
</protein>
<organism evidence="6 7">
    <name type="scientific">Oceanospirillum linum</name>
    <dbReference type="NCBI Taxonomy" id="966"/>
    <lineage>
        <taxon>Bacteria</taxon>
        <taxon>Pseudomonadati</taxon>
        <taxon>Pseudomonadota</taxon>
        <taxon>Gammaproteobacteria</taxon>
        <taxon>Oceanospirillales</taxon>
        <taxon>Oceanospirillaceae</taxon>
        <taxon>Oceanospirillum</taxon>
    </lineage>
</organism>
<dbReference type="Proteomes" id="UP000190064">
    <property type="component" value="Unassembled WGS sequence"/>
</dbReference>
<dbReference type="SUPFAM" id="SSF46785">
    <property type="entry name" value="Winged helix' DNA-binding domain"/>
    <property type="match status" value="1"/>
</dbReference>
<keyword evidence="7" id="KW-1185">Reference proteome</keyword>
<dbReference type="PROSITE" id="PS50931">
    <property type="entry name" value="HTH_LYSR"/>
    <property type="match status" value="1"/>
</dbReference>
<accession>A0A1T1H974</accession>
<gene>
    <name evidence="6" type="ORF">BTA35_0212810</name>
</gene>
<keyword evidence="2" id="KW-0805">Transcription regulation</keyword>
<keyword evidence="4" id="KW-0804">Transcription</keyword>
<dbReference type="SUPFAM" id="SSF53850">
    <property type="entry name" value="Periplasmic binding protein-like II"/>
    <property type="match status" value="1"/>
</dbReference>
<dbReference type="AlphaFoldDB" id="A0A1T1H974"/>
<dbReference type="PANTHER" id="PTHR30126:SF39">
    <property type="entry name" value="HTH-TYPE TRANSCRIPTIONAL REGULATOR CYSL"/>
    <property type="match status" value="1"/>
</dbReference>
<dbReference type="EMBL" id="MTSD02000006">
    <property type="protein sequence ID" value="OOV86398.1"/>
    <property type="molecule type" value="Genomic_DNA"/>
</dbReference>
<evidence type="ECO:0000313" key="7">
    <source>
        <dbReference type="Proteomes" id="UP000190064"/>
    </source>
</evidence>
<feature type="domain" description="HTH lysR-type" evidence="5">
    <location>
        <begin position="6"/>
        <end position="63"/>
    </location>
</feature>
<dbReference type="InterPro" id="IPR000847">
    <property type="entry name" value="LysR_HTH_N"/>
</dbReference>
<dbReference type="GO" id="GO:0000976">
    <property type="term" value="F:transcription cis-regulatory region binding"/>
    <property type="evidence" value="ECO:0007669"/>
    <property type="project" value="TreeGrafter"/>
</dbReference>
<keyword evidence="3" id="KW-0238">DNA-binding</keyword>
<name>A0A1T1H974_OCELI</name>
<reference evidence="6" key="1">
    <citation type="submission" date="2017-02" db="EMBL/GenBank/DDBJ databases">
        <title>Draft Genome Sequence of the Salt Water Bacterium Oceanospirillum linum ATCC 11336.</title>
        <authorList>
            <person name="Trachtenberg A.M."/>
            <person name="Carney J.G."/>
            <person name="Linnane J.D."/>
            <person name="Rheaume B.A."/>
            <person name="Pitts N.L."/>
            <person name="Mykles D.L."/>
            <person name="Maclea K.S."/>
        </authorList>
    </citation>
    <scope>NUCLEOTIDE SEQUENCE [LARGE SCALE GENOMIC DNA]</scope>
    <source>
        <strain evidence="6">ATCC 11336</strain>
    </source>
</reference>
<proteinExistence type="inferred from homology"/>
<dbReference type="InterPro" id="IPR036388">
    <property type="entry name" value="WH-like_DNA-bd_sf"/>
</dbReference>
<comment type="caution">
    <text evidence="6">The sequence shown here is derived from an EMBL/GenBank/DDBJ whole genome shotgun (WGS) entry which is preliminary data.</text>
</comment>
<sequence length="326" mass="36797">MRWRLPDTSALETFVALAESDSMTDVAQRLGVTQSAISQCLQQLEKHMGVVLVIRRKKPVQLTPAGRVLKQRADMILGELRRLKSSVREAANQGAIQCRLGLVTSCSEVFGSRLIGRLEQSTEHVSLKSGLTPGLVELFMHREIDLLISDNPMQEVPGVEVFELFHDPIVVAIPEHFLGGQGMQSRDTLDLAELSEHFSLIKYGRNTNIGTYSEVVMRRLKLLPQVRYETDDSHTLMNFVCDGLGWGMLSALCAAQCIHRLDKVSIFELDKSRHYRSIYLVARAGELGDIPERVAETIRQIMQEDVVPRLKFKAPWIKKSFFELKP</sequence>
<evidence type="ECO:0000256" key="1">
    <source>
        <dbReference type="ARBA" id="ARBA00009437"/>
    </source>
</evidence>
<evidence type="ECO:0000256" key="3">
    <source>
        <dbReference type="ARBA" id="ARBA00023125"/>
    </source>
</evidence>
<dbReference type="CDD" id="cd05466">
    <property type="entry name" value="PBP2_LTTR_substrate"/>
    <property type="match status" value="1"/>
</dbReference>
<evidence type="ECO:0000259" key="5">
    <source>
        <dbReference type="PROSITE" id="PS50931"/>
    </source>
</evidence>
<dbReference type="STRING" id="966.BTA35_0212810"/>
<dbReference type="InterPro" id="IPR005119">
    <property type="entry name" value="LysR_subst-bd"/>
</dbReference>
<dbReference type="RefSeq" id="WP_078320213.1">
    <property type="nucleotide sequence ID" value="NZ_FXTS01000007.1"/>
</dbReference>
<dbReference type="PANTHER" id="PTHR30126">
    <property type="entry name" value="HTH-TYPE TRANSCRIPTIONAL REGULATOR"/>
    <property type="match status" value="1"/>
</dbReference>